<organism evidence="2 3">
    <name type="scientific">Rhizobium hidalgonense</name>
    <dbReference type="NCBI Taxonomy" id="1538159"/>
    <lineage>
        <taxon>Bacteria</taxon>
        <taxon>Pseudomonadati</taxon>
        <taxon>Pseudomonadota</taxon>
        <taxon>Alphaproteobacteria</taxon>
        <taxon>Hyphomicrobiales</taxon>
        <taxon>Rhizobiaceae</taxon>
        <taxon>Rhizobium/Agrobacterium group</taxon>
        <taxon>Rhizobium</taxon>
    </lineage>
</organism>
<name>A0ABX4JWH8_9HYPH</name>
<evidence type="ECO:0000313" key="2">
    <source>
        <dbReference type="EMBL" id="PDT24467.1"/>
    </source>
</evidence>
<dbReference type="Proteomes" id="UP000219914">
    <property type="component" value="Unassembled WGS sequence"/>
</dbReference>
<comment type="caution">
    <text evidence="2">The sequence shown here is derived from an EMBL/GenBank/DDBJ whole genome shotgun (WGS) entry which is preliminary data.</text>
</comment>
<protein>
    <submittedName>
        <fullName evidence="2">Uncharacterized protein</fullName>
    </submittedName>
</protein>
<sequence length="96" mass="10792">MTKRFEISGSQYFSSMGLLGVSMFIFSPLADAACYWWLTNELLDTYDRNLWPPLVGLMACSVAFLSGLVLIIIGREQTYTVREIDPSNTVKGLWSS</sequence>
<feature type="transmembrane region" description="Helical" evidence="1">
    <location>
        <begin position="50"/>
        <end position="73"/>
    </location>
</feature>
<keyword evidence="3" id="KW-1185">Reference proteome</keyword>
<evidence type="ECO:0000313" key="3">
    <source>
        <dbReference type="Proteomes" id="UP000219914"/>
    </source>
</evidence>
<evidence type="ECO:0000256" key="1">
    <source>
        <dbReference type="SAM" id="Phobius"/>
    </source>
</evidence>
<keyword evidence="1" id="KW-0812">Transmembrane</keyword>
<gene>
    <name evidence="2" type="ORF">CO674_07220</name>
</gene>
<dbReference type="EMBL" id="NWSY01000004">
    <property type="protein sequence ID" value="PDT24467.1"/>
    <property type="molecule type" value="Genomic_DNA"/>
</dbReference>
<keyword evidence="1" id="KW-0472">Membrane</keyword>
<feature type="transmembrane region" description="Helical" evidence="1">
    <location>
        <begin position="12"/>
        <end position="38"/>
    </location>
</feature>
<keyword evidence="1" id="KW-1133">Transmembrane helix</keyword>
<reference evidence="2 3" key="1">
    <citation type="submission" date="2017-09" db="EMBL/GenBank/DDBJ databases">
        <title>Comparative genomics of rhizobia isolated from Phaseolus vulgaris in China.</title>
        <authorList>
            <person name="Tong W."/>
        </authorList>
    </citation>
    <scope>NUCLEOTIDE SEQUENCE [LARGE SCALE GENOMIC DNA]</scope>
    <source>
        <strain evidence="2 3">FH14</strain>
    </source>
</reference>
<proteinExistence type="predicted"/>
<accession>A0ABX4JWH8</accession>
<dbReference type="RefSeq" id="WP_097533366.1">
    <property type="nucleotide sequence ID" value="NZ_LODW01000082.1"/>
</dbReference>